<gene>
    <name evidence="3" type="ORF">JQ615_24435</name>
</gene>
<evidence type="ECO:0000259" key="2">
    <source>
        <dbReference type="Pfam" id="PF04909"/>
    </source>
</evidence>
<proteinExistence type="predicted"/>
<evidence type="ECO:0000256" key="1">
    <source>
        <dbReference type="ARBA" id="ARBA00023239"/>
    </source>
</evidence>
<keyword evidence="1" id="KW-0456">Lyase</keyword>
<feature type="domain" description="Amidohydrolase-related" evidence="2">
    <location>
        <begin position="42"/>
        <end position="323"/>
    </location>
</feature>
<comment type="caution">
    <text evidence="3">The sequence shown here is derived from an EMBL/GenBank/DDBJ whole genome shotgun (WGS) entry which is preliminary data.</text>
</comment>
<reference evidence="4" key="1">
    <citation type="journal article" date="2021" name="ISME J.">
        <title>Evolutionary origin and ecological implication of a unique nif island in free-living Bradyrhizobium lineages.</title>
        <authorList>
            <person name="Tao J."/>
        </authorList>
    </citation>
    <scope>NUCLEOTIDE SEQUENCE [LARGE SCALE GENOMIC DNA]</scope>
    <source>
        <strain evidence="4">SZCCT0434</strain>
    </source>
</reference>
<evidence type="ECO:0000313" key="4">
    <source>
        <dbReference type="Proteomes" id="UP001315278"/>
    </source>
</evidence>
<keyword evidence="4" id="KW-1185">Reference proteome</keyword>
<dbReference type="PANTHER" id="PTHR21240">
    <property type="entry name" value="2-AMINO-3-CARBOXYLMUCONATE-6-SEMIALDEHYDE DECARBOXYLASE"/>
    <property type="match status" value="1"/>
</dbReference>
<name>A0ABS5FQC6_9BRAD</name>
<dbReference type="RefSeq" id="WP_212493799.1">
    <property type="nucleotide sequence ID" value="NZ_JAFCJH010000028.1"/>
</dbReference>
<dbReference type="InterPro" id="IPR032466">
    <property type="entry name" value="Metal_Hydrolase"/>
</dbReference>
<dbReference type="Pfam" id="PF04909">
    <property type="entry name" value="Amidohydro_2"/>
    <property type="match status" value="1"/>
</dbReference>
<sequence>MRTITLEEHFATPGFLDGPGHDLREQARQVGGRAERLMRNLCDLGEGRIAQMDAAGIDMQVLSLTAPGVEQLDATDAAALARDTNDALAEAITRHPTRLSGFAALPIATPDQAAQELERRFSRQRFAGAVINGHQRGRYLDDQFFWPVLEAAEALGAPIYLHPTRPPKPVIEASFGGFAPLVTEMLAGPGFGWHIETAVHVLRMVLGGVFDRFPKLQIVIGHMGEGLPFFMQRVDVMPVELTRLQRPVSAYLRDNLHYTFAGFNFPATFLDLLLEIGVGRIMFSADYPYGSMEKARAFLDQIPVSAADRALIAHGNAEKLFRL</sequence>
<accession>A0ABS5FQC6</accession>
<dbReference type="InterPro" id="IPR006680">
    <property type="entry name" value="Amidohydro-rel"/>
</dbReference>
<dbReference type="EMBL" id="JAFCJH010000028">
    <property type="protein sequence ID" value="MBR0798541.1"/>
    <property type="molecule type" value="Genomic_DNA"/>
</dbReference>
<organism evidence="3 4">
    <name type="scientific">Bradyrhizobium jicamae</name>
    <dbReference type="NCBI Taxonomy" id="280332"/>
    <lineage>
        <taxon>Bacteria</taxon>
        <taxon>Pseudomonadati</taxon>
        <taxon>Pseudomonadota</taxon>
        <taxon>Alphaproteobacteria</taxon>
        <taxon>Hyphomicrobiales</taxon>
        <taxon>Nitrobacteraceae</taxon>
        <taxon>Bradyrhizobium</taxon>
    </lineage>
</organism>
<dbReference type="InterPro" id="IPR032465">
    <property type="entry name" value="ACMSD"/>
</dbReference>
<dbReference type="SUPFAM" id="SSF51556">
    <property type="entry name" value="Metallo-dependent hydrolases"/>
    <property type="match status" value="1"/>
</dbReference>
<evidence type="ECO:0000313" key="3">
    <source>
        <dbReference type="EMBL" id="MBR0798541.1"/>
    </source>
</evidence>
<protein>
    <submittedName>
        <fullName evidence="3">Amidohydrolase</fullName>
    </submittedName>
</protein>
<dbReference type="Gene3D" id="3.20.20.140">
    <property type="entry name" value="Metal-dependent hydrolases"/>
    <property type="match status" value="1"/>
</dbReference>
<dbReference type="PANTHER" id="PTHR21240:SF30">
    <property type="entry name" value="AMIDOHYDROLASE-RELATED DOMAIN-CONTAINING PROTEIN-RELATED"/>
    <property type="match status" value="1"/>
</dbReference>
<dbReference type="Proteomes" id="UP001315278">
    <property type="component" value="Unassembled WGS sequence"/>
</dbReference>